<evidence type="ECO:0000313" key="3">
    <source>
        <dbReference type="Proteomes" id="UP000299102"/>
    </source>
</evidence>
<evidence type="ECO:0000313" key="2">
    <source>
        <dbReference type="EMBL" id="GBP22868.1"/>
    </source>
</evidence>
<sequence length="96" mass="10324">MGSGLVSVSAANLRKLRPKSGLHLGVLALRSVMFGAVNSIQATKIFCRVHVPNHVVTGLCLQFVLFVAVIDVKYLALRPSPTAEGGQESRVRRKKG</sequence>
<reference evidence="2 3" key="1">
    <citation type="journal article" date="2019" name="Commun. Biol.">
        <title>The bagworm genome reveals a unique fibroin gene that provides high tensile strength.</title>
        <authorList>
            <person name="Kono N."/>
            <person name="Nakamura H."/>
            <person name="Ohtoshi R."/>
            <person name="Tomita M."/>
            <person name="Numata K."/>
            <person name="Arakawa K."/>
        </authorList>
    </citation>
    <scope>NUCLEOTIDE SEQUENCE [LARGE SCALE GENOMIC DNA]</scope>
</reference>
<feature type="transmembrane region" description="Helical" evidence="1">
    <location>
        <begin position="21"/>
        <end position="42"/>
    </location>
</feature>
<keyword evidence="1" id="KW-1133">Transmembrane helix</keyword>
<proteinExistence type="predicted"/>
<dbReference type="AlphaFoldDB" id="A0A4C1U992"/>
<dbReference type="OrthoDB" id="10605875at2759"/>
<comment type="caution">
    <text evidence="2">The sequence shown here is derived from an EMBL/GenBank/DDBJ whole genome shotgun (WGS) entry which is preliminary data.</text>
</comment>
<name>A0A4C1U992_EUMVA</name>
<evidence type="ECO:0000256" key="1">
    <source>
        <dbReference type="SAM" id="Phobius"/>
    </source>
</evidence>
<gene>
    <name evidence="2" type="ORF">EVAR_17222_1</name>
</gene>
<keyword evidence="1" id="KW-0812">Transmembrane</keyword>
<organism evidence="2 3">
    <name type="scientific">Eumeta variegata</name>
    <name type="common">Bagworm moth</name>
    <name type="synonym">Eumeta japonica</name>
    <dbReference type="NCBI Taxonomy" id="151549"/>
    <lineage>
        <taxon>Eukaryota</taxon>
        <taxon>Metazoa</taxon>
        <taxon>Ecdysozoa</taxon>
        <taxon>Arthropoda</taxon>
        <taxon>Hexapoda</taxon>
        <taxon>Insecta</taxon>
        <taxon>Pterygota</taxon>
        <taxon>Neoptera</taxon>
        <taxon>Endopterygota</taxon>
        <taxon>Lepidoptera</taxon>
        <taxon>Glossata</taxon>
        <taxon>Ditrysia</taxon>
        <taxon>Tineoidea</taxon>
        <taxon>Psychidae</taxon>
        <taxon>Oiketicinae</taxon>
        <taxon>Eumeta</taxon>
    </lineage>
</organism>
<protein>
    <submittedName>
        <fullName evidence="2">Uncharacterized protein</fullName>
    </submittedName>
</protein>
<dbReference type="EMBL" id="BGZK01000144">
    <property type="protein sequence ID" value="GBP22868.1"/>
    <property type="molecule type" value="Genomic_DNA"/>
</dbReference>
<keyword evidence="3" id="KW-1185">Reference proteome</keyword>
<keyword evidence="1" id="KW-0472">Membrane</keyword>
<feature type="transmembrane region" description="Helical" evidence="1">
    <location>
        <begin position="54"/>
        <end position="72"/>
    </location>
</feature>
<accession>A0A4C1U992</accession>
<dbReference type="Proteomes" id="UP000299102">
    <property type="component" value="Unassembled WGS sequence"/>
</dbReference>